<dbReference type="InterPro" id="IPR050902">
    <property type="entry name" value="ABC_Transporter_SBP"/>
</dbReference>
<dbReference type="PANTHER" id="PTHR30535:SF35">
    <property type="entry name" value="PERIPLASMIC BINDING PROTEIN"/>
    <property type="match status" value="1"/>
</dbReference>
<keyword evidence="1" id="KW-0732">Signal</keyword>
<dbReference type="SUPFAM" id="SSF53807">
    <property type="entry name" value="Helical backbone' metal receptor"/>
    <property type="match status" value="1"/>
</dbReference>
<dbReference type="PANTHER" id="PTHR30535">
    <property type="entry name" value="VITAMIN B12-BINDING PROTEIN"/>
    <property type="match status" value="1"/>
</dbReference>
<accession>A0A4U1JCG6</accession>
<feature type="domain" description="Fe/B12 periplasmic-binding" evidence="2">
    <location>
        <begin position="22"/>
        <end position="298"/>
    </location>
</feature>
<comment type="caution">
    <text evidence="3">The sequence shown here is derived from an EMBL/GenBank/DDBJ whole genome shotgun (WGS) entry which is preliminary data.</text>
</comment>
<dbReference type="Pfam" id="PF01497">
    <property type="entry name" value="Peripla_BP_2"/>
    <property type="match status" value="1"/>
</dbReference>
<sequence length="300" mass="33668">MKIIKVQDDRQRRHIFTAPPRRVVSLVPSDTYSVIRLGAKDRLVGRTRFCIAPEGEVETIEDVGGTKDVDVDKLLALEPDLVIANQEENTRSQIERLDAAGVAVFVSFPRRVADGIAHLARLALALGLERDDTARALLASAYHAHREAEKHRGERVPVRAFVPIWMDPLMTVHEETFISDMMDLVGAQNIFADRRRRYPLAADLGKAAPLPPERVGSRDTRYPRVTLDEVVARQPEVVLLPDEPHAFTEADADVFRKLDIPAAKTGRVLLCNGKDLMWYGARSVEGFDRLRRLVNGNELE</sequence>
<keyword evidence="4" id="KW-1185">Reference proteome</keyword>
<dbReference type="RefSeq" id="WP_136930374.1">
    <property type="nucleotide sequence ID" value="NZ_SSMQ01000018.1"/>
</dbReference>
<proteinExistence type="predicted"/>
<gene>
    <name evidence="3" type="ORF">E8A74_18575</name>
</gene>
<dbReference type="EMBL" id="SSMQ01000018">
    <property type="protein sequence ID" value="TKD06523.1"/>
    <property type="molecule type" value="Genomic_DNA"/>
</dbReference>
<dbReference type="PROSITE" id="PS50983">
    <property type="entry name" value="FE_B12_PBP"/>
    <property type="match status" value="1"/>
</dbReference>
<dbReference type="OrthoDB" id="9787830at2"/>
<evidence type="ECO:0000313" key="3">
    <source>
        <dbReference type="EMBL" id="TKD06523.1"/>
    </source>
</evidence>
<dbReference type="Gene3D" id="3.40.50.1980">
    <property type="entry name" value="Nitrogenase molybdenum iron protein domain"/>
    <property type="match status" value="2"/>
</dbReference>
<dbReference type="InterPro" id="IPR054828">
    <property type="entry name" value="Vit_B12_bind_prot"/>
</dbReference>
<dbReference type="NCBIfam" id="NF038402">
    <property type="entry name" value="TroA_like"/>
    <property type="match status" value="2"/>
</dbReference>
<evidence type="ECO:0000256" key="1">
    <source>
        <dbReference type="ARBA" id="ARBA00022729"/>
    </source>
</evidence>
<protein>
    <submittedName>
        <fullName evidence="3">ABC transporter substrate-binding protein</fullName>
    </submittedName>
</protein>
<dbReference type="Proteomes" id="UP000309215">
    <property type="component" value="Unassembled WGS sequence"/>
</dbReference>
<evidence type="ECO:0000313" key="4">
    <source>
        <dbReference type="Proteomes" id="UP000309215"/>
    </source>
</evidence>
<evidence type="ECO:0000259" key="2">
    <source>
        <dbReference type="PROSITE" id="PS50983"/>
    </source>
</evidence>
<organism evidence="3 4">
    <name type="scientific">Polyangium fumosum</name>
    <dbReference type="NCBI Taxonomy" id="889272"/>
    <lineage>
        <taxon>Bacteria</taxon>
        <taxon>Pseudomonadati</taxon>
        <taxon>Myxococcota</taxon>
        <taxon>Polyangia</taxon>
        <taxon>Polyangiales</taxon>
        <taxon>Polyangiaceae</taxon>
        <taxon>Polyangium</taxon>
    </lineage>
</organism>
<dbReference type="AlphaFoldDB" id="A0A4U1JCG6"/>
<reference evidence="3 4" key="1">
    <citation type="submission" date="2019-04" db="EMBL/GenBank/DDBJ databases">
        <authorList>
            <person name="Li Y."/>
            <person name="Wang J."/>
        </authorList>
    </citation>
    <scope>NUCLEOTIDE SEQUENCE [LARGE SCALE GENOMIC DNA]</scope>
    <source>
        <strain evidence="3 4">DSM 14668</strain>
    </source>
</reference>
<dbReference type="InterPro" id="IPR002491">
    <property type="entry name" value="ABC_transptr_periplasmic_BD"/>
</dbReference>
<name>A0A4U1JCG6_9BACT</name>